<proteinExistence type="predicted"/>
<reference evidence="1" key="1">
    <citation type="thesis" date="2021" institute="BYU ScholarsArchive" country="Provo, UT, USA">
        <title>Applications of and Algorithms for Genome Assembly and Genomic Analyses with an Emphasis on Marine Teleosts.</title>
        <authorList>
            <person name="Pickett B.D."/>
        </authorList>
    </citation>
    <scope>NUCLEOTIDE SEQUENCE</scope>
    <source>
        <strain evidence="1">HI-2016</strain>
    </source>
</reference>
<protein>
    <submittedName>
        <fullName evidence="1">Uncharacterized protein</fullName>
    </submittedName>
</protein>
<dbReference type="AlphaFoldDB" id="A0A8T2PM08"/>
<sequence length="117" mass="13515">MAVIPALRAAVKNRASSASEWLRFDSQLRHSRPWPEVPLVRQRLASLIGVRYSHNSALRSVRLVVRPQCEKKRERHHVNQRSHMLDFSSHSCQGRCCGEVNKWLMHLGTQLAQSHWG</sequence>
<dbReference type="Proteomes" id="UP000824540">
    <property type="component" value="Unassembled WGS sequence"/>
</dbReference>
<evidence type="ECO:0000313" key="2">
    <source>
        <dbReference type="Proteomes" id="UP000824540"/>
    </source>
</evidence>
<comment type="caution">
    <text evidence="1">The sequence shown here is derived from an EMBL/GenBank/DDBJ whole genome shotgun (WGS) entry which is preliminary data.</text>
</comment>
<organism evidence="1 2">
    <name type="scientific">Albula glossodonta</name>
    <name type="common">roundjaw bonefish</name>
    <dbReference type="NCBI Taxonomy" id="121402"/>
    <lineage>
        <taxon>Eukaryota</taxon>
        <taxon>Metazoa</taxon>
        <taxon>Chordata</taxon>
        <taxon>Craniata</taxon>
        <taxon>Vertebrata</taxon>
        <taxon>Euteleostomi</taxon>
        <taxon>Actinopterygii</taxon>
        <taxon>Neopterygii</taxon>
        <taxon>Teleostei</taxon>
        <taxon>Albuliformes</taxon>
        <taxon>Albulidae</taxon>
        <taxon>Albula</taxon>
    </lineage>
</organism>
<gene>
    <name evidence="1" type="ORF">JZ751_025072</name>
</gene>
<dbReference type="EMBL" id="JAFBMS010000007">
    <property type="protein sequence ID" value="KAG9351182.1"/>
    <property type="molecule type" value="Genomic_DNA"/>
</dbReference>
<name>A0A8T2PM08_9TELE</name>
<evidence type="ECO:0000313" key="1">
    <source>
        <dbReference type="EMBL" id="KAG9351182.1"/>
    </source>
</evidence>
<accession>A0A8T2PM08</accession>
<keyword evidence="2" id="KW-1185">Reference proteome</keyword>